<dbReference type="GO" id="GO:0018580">
    <property type="term" value="F:nitronate monooxygenase activity"/>
    <property type="evidence" value="ECO:0007669"/>
    <property type="project" value="UniProtKB-EC"/>
</dbReference>
<dbReference type="PANTHER" id="PTHR32332:SF20">
    <property type="entry name" value="2-NITROPROPANE DIOXYGENASE-LIKE PROTEIN"/>
    <property type="match status" value="1"/>
</dbReference>
<dbReference type="InterPro" id="IPR013785">
    <property type="entry name" value="Aldolase_TIM"/>
</dbReference>
<comment type="caution">
    <text evidence="4">The sequence shown here is derived from an EMBL/GenBank/DDBJ whole genome shotgun (WGS) entry which is preliminary data.</text>
</comment>
<keyword evidence="3 4" id="KW-0560">Oxidoreductase</keyword>
<dbReference type="AlphaFoldDB" id="A0A644Y6R7"/>
<proteinExistence type="predicted"/>
<dbReference type="EC" id="1.13.12.16" evidence="4"/>
<evidence type="ECO:0000256" key="3">
    <source>
        <dbReference type="ARBA" id="ARBA00023002"/>
    </source>
</evidence>
<gene>
    <name evidence="4" type="ORF">SDC9_70344</name>
</gene>
<dbReference type="InterPro" id="IPR004136">
    <property type="entry name" value="NMO"/>
</dbReference>
<evidence type="ECO:0000313" key="4">
    <source>
        <dbReference type="EMBL" id="MPM23867.1"/>
    </source>
</evidence>
<evidence type="ECO:0000256" key="1">
    <source>
        <dbReference type="ARBA" id="ARBA00022630"/>
    </source>
</evidence>
<dbReference type="Pfam" id="PF03060">
    <property type="entry name" value="NMO"/>
    <property type="match status" value="1"/>
</dbReference>
<evidence type="ECO:0000256" key="2">
    <source>
        <dbReference type="ARBA" id="ARBA00022643"/>
    </source>
</evidence>
<keyword evidence="1" id="KW-0285">Flavoprotein</keyword>
<keyword evidence="4" id="KW-0503">Monooxygenase</keyword>
<dbReference type="PANTHER" id="PTHR32332">
    <property type="entry name" value="2-NITROPROPANE DIOXYGENASE"/>
    <property type="match status" value="1"/>
</dbReference>
<organism evidence="4">
    <name type="scientific">bioreactor metagenome</name>
    <dbReference type="NCBI Taxonomy" id="1076179"/>
    <lineage>
        <taxon>unclassified sequences</taxon>
        <taxon>metagenomes</taxon>
        <taxon>ecological metagenomes</taxon>
    </lineage>
</organism>
<protein>
    <submittedName>
        <fullName evidence="4">Nitronate monooxygenase</fullName>
        <ecNumber evidence="4">1.13.12.16</ecNumber>
    </submittedName>
</protein>
<keyword evidence="2" id="KW-0288">FMN</keyword>
<accession>A0A644Y6R7</accession>
<dbReference type="Gene3D" id="3.20.20.70">
    <property type="entry name" value="Aldolase class I"/>
    <property type="match status" value="1"/>
</dbReference>
<dbReference type="CDD" id="cd04730">
    <property type="entry name" value="NPD_like"/>
    <property type="match status" value="1"/>
</dbReference>
<dbReference type="EMBL" id="VSSQ01004132">
    <property type="protein sequence ID" value="MPM23867.1"/>
    <property type="molecule type" value="Genomic_DNA"/>
</dbReference>
<reference evidence="4" key="1">
    <citation type="submission" date="2019-08" db="EMBL/GenBank/DDBJ databases">
        <authorList>
            <person name="Kucharzyk K."/>
            <person name="Murdoch R.W."/>
            <person name="Higgins S."/>
            <person name="Loffler F."/>
        </authorList>
    </citation>
    <scope>NUCLEOTIDE SEQUENCE</scope>
</reference>
<sequence length="320" mass="33453">MSYPGTICQITGTQYPLIQGGMAWVSDASLAAAVSAAGGLGVIAAGNAPPDWVEQQVKLVREKTDKPFGLNVMLLSPYVSQIADLVYELKVPVVITGAGNPDAYVKRWKEAGCVVAPVVASRALAMLMERMGADFVIAEGCEAGGHIGELTSMVLWPDIARSVNIPVVAAGGIFDASGVAAAFCLGAKGVQVGTRFILAEECTAHAEYKERVVRAKDIDSKVTGRITGHPVRVLRSPLQRELAGAEYGPDGAAAVEKLGEGSLMRAVLHGDKERGSFMAGQCACMCDRIQPAAEIVRELFDPAQIKSALSNAGASLEANA</sequence>
<dbReference type="SUPFAM" id="SSF51412">
    <property type="entry name" value="Inosine monophosphate dehydrogenase (IMPDH)"/>
    <property type="match status" value="1"/>
</dbReference>
<name>A0A644Y6R7_9ZZZZ</name>